<dbReference type="Proteomes" id="UP001190926">
    <property type="component" value="Unassembled WGS sequence"/>
</dbReference>
<organism evidence="2 3">
    <name type="scientific">Perilla frutescens var. hirtella</name>
    <name type="common">Perilla citriodora</name>
    <name type="synonym">Perilla setoyensis</name>
    <dbReference type="NCBI Taxonomy" id="608512"/>
    <lineage>
        <taxon>Eukaryota</taxon>
        <taxon>Viridiplantae</taxon>
        <taxon>Streptophyta</taxon>
        <taxon>Embryophyta</taxon>
        <taxon>Tracheophyta</taxon>
        <taxon>Spermatophyta</taxon>
        <taxon>Magnoliopsida</taxon>
        <taxon>eudicotyledons</taxon>
        <taxon>Gunneridae</taxon>
        <taxon>Pentapetalae</taxon>
        <taxon>asterids</taxon>
        <taxon>lamiids</taxon>
        <taxon>Lamiales</taxon>
        <taxon>Lamiaceae</taxon>
        <taxon>Nepetoideae</taxon>
        <taxon>Elsholtzieae</taxon>
        <taxon>Perilla</taxon>
    </lineage>
</organism>
<gene>
    <name evidence="2" type="ORF">C2S53_006954</name>
</gene>
<name>A0AAD4J0W4_PERFH</name>
<dbReference type="EMBL" id="SDAM02000267">
    <property type="protein sequence ID" value="KAH6825037.1"/>
    <property type="molecule type" value="Genomic_DNA"/>
</dbReference>
<keyword evidence="3" id="KW-1185">Reference proteome</keyword>
<reference evidence="2 3" key="1">
    <citation type="journal article" date="2021" name="Nat. Commun.">
        <title>Incipient diploidization of the medicinal plant Perilla within 10,000 years.</title>
        <authorList>
            <person name="Zhang Y."/>
            <person name="Shen Q."/>
            <person name="Leng L."/>
            <person name="Zhang D."/>
            <person name="Chen S."/>
            <person name="Shi Y."/>
            <person name="Ning Z."/>
            <person name="Chen S."/>
        </authorList>
    </citation>
    <scope>NUCLEOTIDE SEQUENCE [LARGE SCALE GENOMIC DNA]</scope>
    <source>
        <strain evidence="3">cv. PC099</strain>
    </source>
</reference>
<sequence length="98" mass="10727">MSSAAGDMMFRCVFNGSLSMCDMNIERRPYHKNCQCALHEGKGKCSHSGSQHRNISFPKRDFSSKCSLTTVPASSALSSQSSYVHSSSTRSNDASNRI</sequence>
<comment type="caution">
    <text evidence="2">The sequence shown here is derived from an EMBL/GenBank/DDBJ whole genome shotgun (WGS) entry which is preliminary data.</text>
</comment>
<dbReference type="PANTHER" id="PTHR35121:SF4">
    <property type="entry name" value="SWIM-TYPE DOMAIN-CONTAINING PROTEIN"/>
    <property type="match status" value="1"/>
</dbReference>
<dbReference type="PANTHER" id="PTHR35121">
    <property type="entry name" value="HOMEODOMAIN PROTEIN 8, PUTATIVE-RELATED"/>
    <property type="match status" value="1"/>
</dbReference>
<feature type="compositionally biased region" description="Low complexity" evidence="1">
    <location>
        <begin position="74"/>
        <end position="91"/>
    </location>
</feature>
<protein>
    <submittedName>
        <fullName evidence="2">Uncharacterized protein</fullName>
    </submittedName>
</protein>
<dbReference type="AlphaFoldDB" id="A0AAD4J0W4"/>
<accession>A0AAD4J0W4</accession>
<evidence type="ECO:0000256" key="1">
    <source>
        <dbReference type="SAM" id="MobiDB-lite"/>
    </source>
</evidence>
<feature type="region of interest" description="Disordered" evidence="1">
    <location>
        <begin position="74"/>
        <end position="98"/>
    </location>
</feature>
<evidence type="ECO:0000313" key="2">
    <source>
        <dbReference type="EMBL" id="KAH6825037.1"/>
    </source>
</evidence>
<proteinExistence type="predicted"/>
<evidence type="ECO:0000313" key="3">
    <source>
        <dbReference type="Proteomes" id="UP001190926"/>
    </source>
</evidence>